<dbReference type="AlphaFoldDB" id="A0A517VEC4"/>
<evidence type="ECO:0000313" key="6">
    <source>
        <dbReference type="EMBL" id="QDT91358.1"/>
    </source>
</evidence>
<feature type="domain" description="IclR-ED" evidence="5">
    <location>
        <begin position="113"/>
        <end position="296"/>
    </location>
</feature>
<dbReference type="EMBL" id="CP036343">
    <property type="protein sequence ID" value="QDT91358.1"/>
    <property type="molecule type" value="Genomic_DNA"/>
</dbReference>
<evidence type="ECO:0000256" key="1">
    <source>
        <dbReference type="ARBA" id="ARBA00023015"/>
    </source>
</evidence>
<dbReference type="Gene3D" id="3.30.450.40">
    <property type="match status" value="1"/>
</dbReference>
<dbReference type="GO" id="GO:0045892">
    <property type="term" value="P:negative regulation of DNA-templated transcription"/>
    <property type="evidence" value="ECO:0007669"/>
    <property type="project" value="TreeGrafter"/>
</dbReference>
<evidence type="ECO:0000259" key="5">
    <source>
        <dbReference type="PROSITE" id="PS51078"/>
    </source>
</evidence>
<dbReference type="PANTHER" id="PTHR30136:SF24">
    <property type="entry name" value="HTH-TYPE TRANSCRIPTIONAL REPRESSOR ALLR"/>
    <property type="match status" value="1"/>
</dbReference>
<feature type="domain" description="HTH iclR-type" evidence="4">
    <location>
        <begin position="50"/>
        <end position="112"/>
    </location>
</feature>
<name>A0A517VEC4_9PLAN</name>
<dbReference type="Proteomes" id="UP000316855">
    <property type="component" value="Chromosome"/>
</dbReference>
<accession>A0A517VEC4</accession>
<dbReference type="PROSITE" id="PS51078">
    <property type="entry name" value="ICLR_ED"/>
    <property type="match status" value="1"/>
</dbReference>
<reference evidence="6 7" key="1">
    <citation type="submission" date="2019-02" db="EMBL/GenBank/DDBJ databases">
        <title>Deep-cultivation of Planctomycetes and their phenomic and genomic characterization uncovers novel biology.</title>
        <authorList>
            <person name="Wiegand S."/>
            <person name="Jogler M."/>
            <person name="Boedeker C."/>
            <person name="Pinto D."/>
            <person name="Vollmers J."/>
            <person name="Rivas-Marin E."/>
            <person name="Kohn T."/>
            <person name="Peeters S.H."/>
            <person name="Heuer A."/>
            <person name="Rast P."/>
            <person name="Oberbeckmann S."/>
            <person name="Bunk B."/>
            <person name="Jeske O."/>
            <person name="Meyerdierks A."/>
            <person name="Storesund J.E."/>
            <person name="Kallscheuer N."/>
            <person name="Luecker S."/>
            <person name="Lage O.M."/>
            <person name="Pohl T."/>
            <person name="Merkel B.J."/>
            <person name="Hornburger P."/>
            <person name="Mueller R.-W."/>
            <person name="Bruemmer F."/>
            <person name="Labrenz M."/>
            <person name="Spormann A.M."/>
            <person name="Op den Camp H."/>
            <person name="Overmann J."/>
            <person name="Amann R."/>
            <person name="Jetten M.S.M."/>
            <person name="Mascher T."/>
            <person name="Medema M.H."/>
            <person name="Devos D.P."/>
            <person name="Kaster A.-K."/>
            <person name="Ovreas L."/>
            <person name="Rohde M."/>
            <person name="Galperin M.Y."/>
            <person name="Jogler C."/>
        </authorList>
    </citation>
    <scope>NUCLEOTIDE SEQUENCE [LARGE SCALE GENOMIC DNA]</scope>
    <source>
        <strain evidence="6 7">Pan161</strain>
    </source>
</reference>
<dbReference type="InterPro" id="IPR014757">
    <property type="entry name" value="Tscrpt_reg_IclR_C"/>
</dbReference>
<dbReference type="SMART" id="SM00346">
    <property type="entry name" value="HTH_ICLR"/>
    <property type="match status" value="1"/>
</dbReference>
<dbReference type="SUPFAM" id="SSF55781">
    <property type="entry name" value="GAF domain-like"/>
    <property type="match status" value="1"/>
</dbReference>
<proteinExistence type="predicted"/>
<dbReference type="Pfam" id="PF01614">
    <property type="entry name" value="IclR_C"/>
    <property type="match status" value="1"/>
</dbReference>
<dbReference type="InterPro" id="IPR005471">
    <property type="entry name" value="Tscrpt_reg_IclR_N"/>
</dbReference>
<evidence type="ECO:0000313" key="7">
    <source>
        <dbReference type="Proteomes" id="UP000316855"/>
    </source>
</evidence>
<dbReference type="PROSITE" id="PS51077">
    <property type="entry name" value="HTH_ICLR"/>
    <property type="match status" value="1"/>
</dbReference>
<keyword evidence="2" id="KW-0238">DNA-binding</keyword>
<protein>
    <submittedName>
        <fullName evidence="6">Pectin degradation repressor protein KdgR</fullName>
    </submittedName>
</protein>
<dbReference type="GO" id="GO:0003677">
    <property type="term" value="F:DNA binding"/>
    <property type="evidence" value="ECO:0007669"/>
    <property type="project" value="UniProtKB-KW"/>
</dbReference>
<evidence type="ECO:0000256" key="3">
    <source>
        <dbReference type="ARBA" id="ARBA00023163"/>
    </source>
</evidence>
<dbReference type="InterPro" id="IPR036388">
    <property type="entry name" value="WH-like_DNA-bd_sf"/>
</dbReference>
<dbReference type="Pfam" id="PF09339">
    <property type="entry name" value="HTH_IclR"/>
    <property type="match status" value="1"/>
</dbReference>
<dbReference type="InterPro" id="IPR029016">
    <property type="entry name" value="GAF-like_dom_sf"/>
</dbReference>
<dbReference type="InterPro" id="IPR050707">
    <property type="entry name" value="HTH_MetabolicPath_Reg"/>
</dbReference>
<keyword evidence="1" id="KW-0805">Transcription regulation</keyword>
<dbReference type="InterPro" id="IPR036390">
    <property type="entry name" value="WH_DNA-bd_sf"/>
</dbReference>
<organism evidence="6 7">
    <name type="scientific">Gimesia algae</name>
    <dbReference type="NCBI Taxonomy" id="2527971"/>
    <lineage>
        <taxon>Bacteria</taxon>
        <taxon>Pseudomonadati</taxon>
        <taxon>Planctomycetota</taxon>
        <taxon>Planctomycetia</taxon>
        <taxon>Planctomycetales</taxon>
        <taxon>Planctomycetaceae</taxon>
        <taxon>Gimesia</taxon>
    </lineage>
</organism>
<dbReference type="PANTHER" id="PTHR30136">
    <property type="entry name" value="HELIX-TURN-HELIX TRANSCRIPTIONAL REGULATOR, ICLR FAMILY"/>
    <property type="match status" value="1"/>
</dbReference>
<dbReference type="GO" id="GO:0003700">
    <property type="term" value="F:DNA-binding transcription factor activity"/>
    <property type="evidence" value="ECO:0007669"/>
    <property type="project" value="TreeGrafter"/>
</dbReference>
<dbReference type="RefSeq" id="WP_232103742.1">
    <property type="nucleotide sequence ID" value="NZ_CP036343.1"/>
</dbReference>
<keyword evidence="3" id="KW-0804">Transcription</keyword>
<evidence type="ECO:0000259" key="4">
    <source>
        <dbReference type="PROSITE" id="PS51077"/>
    </source>
</evidence>
<keyword evidence="7" id="KW-1185">Reference proteome</keyword>
<dbReference type="KEGG" id="gax:Pan161_30150"/>
<gene>
    <name evidence="6" type="primary">kdgR_1</name>
    <name evidence="6" type="ORF">Pan161_30150</name>
</gene>
<dbReference type="Gene3D" id="1.10.10.10">
    <property type="entry name" value="Winged helix-like DNA-binding domain superfamily/Winged helix DNA-binding domain"/>
    <property type="match status" value="1"/>
</dbReference>
<sequence length="296" mass="32868">MQSKAGYPAAEVDTPLKEPYHISLLKPISYMKSTTMRIPDTKRKSEAAASPSLQRGIALLEHLARHSHGCTLSALSEELTIPQASLLRIGKALEELGYVTRDVTTKKYYLTNRFLQLIPPSVQDRPLMECAIGPMRELRDMTGETTQLCCLIDREIVILEQMLARHAFKYSAEIGARAPCFSCAPGKAIAAFLPDNERDDLVNRIQFKRFTPHTITSKRAFLSELNLIRQRGYAVDHEEGLVGIRCIAAPILDRNGIGIAAFTITGPAERIPQDEYESLGEIVQSRAAAVTAAYNR</sequence>
<dbReference type="SUPFAM" id="SSF46785">
    <property type="entry name" value="Winged helix' DNA-binding domain"/>
    <property type="match status" value="1"/>
</dbReference>
<evidence type="ECO:0000256" key="2">
    <source>
        <dbReference type="ARBA" id="ARBA00023125"/>
    </source>
</evidence>